<dbReference type="PANTHER" id="PTHR11439:SF509">
    <property type="entry name" value="RNA-DIRECTED DNA POLYMERASE"/>
    <property type="match status" value="1"/>
</dbReference>
<comment type="caution">
    <text evidence="3">The sequence shown here is derived from an EMBL/GenBank/DDBJ whole genome shotgun (WGS) entry which is preliminary data.</text>
</comment>
<evidence type="ECO:0000313" key="3">
    <source>
        <dbReference type="EMBL" id="GEU38728.1"/>
    </source>
</evidence>
<dbReference type="InterPro" id="IPR013103">
    <property type="entry name" value="RVT_2"/>
</dbReference>
<feature type="region of interest" description="Disordered" evidence="1">
    <location>
        <begin position="511"/>
        <end position="584"/>
    </location>
</feature>
<dbReference type="InterPro" id="IPR036397">
    <property type="entry name" value="RNaseH_sf"/>
</dbReference>
<feature type="compositionally biased region" description="Polar residues" evidence="1">
    <location>
        <begin position="555"/>
        <end position="574"/>
    </location>
</feature>
<dbReference type="CDD" id="cd09272">
    <property type="entry name" value="RNase_HI_RT_Ty1"/>
    <property type="match status" value="1"/>
</dbReference>
<dbReference type="InterPro" id="IPR025724">
    <property type="entry name" value="GAG-pre-integrase_dom"/>
</dbReference>
<sequence>MVTVDGEGIDWAGQAEDKTEDFTLMVFNSSKSGSDNEVTSCSKVCEESYAKLKKLYDEQREQLGVASIEIQAYTLSLKKVEAQLVCHQKNQLAYEEKIRSSDVEDSHVNDRFAKVKGMHAVSPPMTMNYMPPKSDFGIDESKFTYGLEQSTSGESNPKTSDLNSCDSNSNVETLESIPKPFANEPKAVSEPKVWSDAPIIEEYKSDSNDEHVTILLKEQEKPNFTFVNTVEHDNPHQTLKGKGIIDSGCSMHMTGNKAYLVDYQDLNGGPVAFGGSKGQIIVSMADLEYVAQYNMVACLEKTEGNSEFHEIVDFLTSSTIQHALNQIHATVDSKAVVVTKALISSSLLFNDADGTACLTNEVIFHKLTLMGYEGKLDKLTFQKALFSPQWKYLIYTILHCLSSKSTSWNEFSTNIASAVIYLGTNQKLNFFELIFNGMLRNLDNPKNNFLMYPRFLMVFLNNQIELGEPFNDVYTAPAHTLKVFSNMSRKGLKFLGKITPLFPYMLIQAEGEGSREPTKPQSTPSPTHPRTGDQPPMTESSSSHDTTKDSRDSLEGTNGSEGDQVQSPPDSSLSGGHISDRVGGRKKDKLELTLDDSTLDDLDADYSMDTKEPINQGRLSEETKELVSTSRPGYSTVRPDRCWTKGKVPAKKMTRSDLDAAQIAKDAKVSRLVYEEEEREEYIIIERERFLAKTIVAQRKFRAAQRSAKIRCRPPTKSQLRNLMMTYLKNMGGYKYSQLKAKTFTEIQGLYERQKRVIDDFKPMVLDDAVEKEKVLEEPDNTKIFRSDGSSRWIKTFSEMVTRFDWMDLEELYNLVMQRVHTLILQDGTEIYMLVERSKAIFDLLKFIQKQIEESGSHNGSEKDLKDFASPKQTALGKDISNSLIVDSLLKTIWLSEHHVIAIKHWLFQSKRLLHRRLSHLNFGAINHLARHGLIRGLPKLKFKKDHLCLAYAMGKSKKQSHKPKSEDTNQEKLYLLHMNLYGPMRVASINGKKYIFVIVDDYSRFTWVKFLESKDEAHDFIFKFLKMIQVRLNATIRNIRTDNGTEFVNQTLRDYYEQVKTNEFGKVLKNKAGLVAQGFRQEDGIDLEESFSPVARIEAIHIFIANATNKNMTIFQMDVKTAFLNGELKEEVYVSQPEGFVDQNNPLHVYKLKKALYGLKQAPHVCRPDLIYAFCLCVSYEAKPTKKHLNTVKRIFRYVKGTINMGLLYSKDTGMSLTACTDADHARCQDTRRSTSGSAQFLGDKLVSWSSKKQKRNAISSTEAEYITLFGCCAQILWMRS</sequence>
<name>A0A6L2JNR3_TANCI</name>
<dbReference type="EMBL" id="BKCJ010001086">
    <property type="protein sequence ID" value="GEU38728.1"/>
    <property type="molecule type" value="Genomic_DNA"/>
</dbReference>
<reference evidence="3" key="1">
    <citation type="journal article" date="2019" name="Sci. Rep.">
        <title>Draft genome of Tanacetum cinerariifolium, the natural source of mosquito coil.</title>
        <authorList>
            <person name="Yamashiro T."/>
            <person name="Shiraishi A."/>
            <person name="Satake H."/>
            <person name="Nakayama K."/>
        </authorList>
    </citation>
    <scope>NUCLEOTIDE SEQUENCE</scope>
</reference>
<dbReference type="SUPFAM" id="SSF53098">
    <property type="entry name" value="Ribonuclease H-like"/>
    <property type="match status" value="1"/>
</dbReference>
<dbReference type="InterPro" id="IPR001584">
    <property type="entry name" value="Integrase_cat-core"/>
</dbReference>
<dbReference type="GO" id="GO:0015074">
    <property type="term" value="P:DNA integration"/>
    <property type="evidence" value="ECO:0007669"/>
    <property type="project" value="InterPro"/>
</dbReference>
<feature type="compositionally biased region" description="Basic and acidic residues" evidence="1">
    <location>
        <begin position="545"/>
        <end position="554"/>
    </location>
</feature>
<proteinExistence type="predicted"/>
<feature type="region of interest" description="Disordered" evidence="1">
    <location>
        <begin position="618"/>
        <end position="638"/>
    </location>
</feature>
<evidence type="ECO:0000256" key="1">
    <source>
        <dbReference type="SAM" id="MobiDB-lite"/>
    </source>
</evidence>
<evidence type="ECO:0000259" key="2">
    <source>
        <dbReference type="PROSITE" id="PS50994"/>
    </source>
</evidence>
<gene>
    <name evidence="3" type="ORF">Tci_010706</name>
</gene>
<dbReference type="GO" id="GO:0003676">
    <property type="term" value="F:nucleic acid binding"/>
    <property type="evidence" value="ECO:0007669"/>
    <property type="project" value="InterPro"/>
</dbReference>
<dbReference type="PROSITE" id="PS50994">
    <property type="entry name" value="INTEGRASE"/>
    <property type="match status" value="1"/>
</dbReference>
<dbReference type="PANTHER" id="PTHR11439">
    <property type="entry name" value="GAG-POL-RELATED RETROTRANSPOSON"/>
    <property type="match status" value="1"/>
</dbReference>
<dbReference type="Gene3D" id="3.30.420.10">
    <property type="entry name" value="Ribonuclease H-like superfamily/Ribonuclease H"/>
    <property type="match status" value="1"/>
</dbReference>
<feature type="region of interest" description="Disordered" evidence="1">
    <location>
        <begin position="148"/>
        <end position="171"/>
    </location>
</feature>
<dbReference type="Pfam" id="PF13976">
    <property type="entry name" value="gag_pre-integrs"/>
    <property type="match status" value="1"/>
</dbReference>
<dbReference type="Pfam" id="PF07727">
    <property type="entry name" value="RVT_2"/>
    <property type="match status" value="1"/>
</dbReference>
<accession>A0A6L2JNR3</accession>
<feature type="domain" description="Integrase catalytic" evidence="2">
    <location>
        <begin position="960"/>
        <end position="1059"/>
    </location>
</feature>
<protein>
    <submittedName>
        <fullName evidence="3">Ribonuclease H-like domain-containing protein</fullName>
    </submittedName>
</protein>
<organism evidence="3">
    <name type="scientific">Tanacetum cinerariifolium</name>
    <name type="common">Dalmatian daisy</name>
    <name type="synonym">Chrysanthemum cinerariifolium</name>
    <dbReference type="NCBI Taxonomy" id="118510"/>
    <lineage>
        <taxon>Eukaryota</taxon>
        <taxon>Viridiplantae</taxon>
        <taxon>Streptophyta</taxon>
        <taxon>Embryophyta</taxon>
        <taxon>Tracheophyta</taxon>
        <taxon>Spermatophyta</taxon>
        <taxon>Magnoliopsida</taxon>
        <taxon>eudicotyledons</taxon>
        <taxon>Gunneridae</taxon>
        <taxon>Pentapetalae</taxon>
        <taxon>asterids</taxon>
        <taxon>campanulids</taxon>
        <taxon>Asterales</taxon>
        <taxon>Asteraceae</taxon>
        <taxon>Asteroideae</taxon>
        <taxon>Anthemideae</taxon>
        <taxon>Anthemidinae</taxon>
        <taxon>Tanacetum</taxon>
    </lineage>
</organism>
<dbReference type="InterPro" id="IPR012337">
    <property type="entry name" value="RNaseH-like_sf"/>
</dbReference>